<protein>
    <submittedName>
        <fullName evidence="1">Uncharacterized protein</fullName>
    </submittedName>
</protein>
<dbReference type="Proteomes" id="UP001150581">
    <property type="component" value="Unassembled WGS sequence"/>
</dbReference>
<keyword evidence="2" id="KW-1185">Reference proteome</keyword>
<evidence type="ECO:0000313" key="2">
    <source>
        <dbReference type="Proteomes" id="UP001150581"/>
    </source>
</evidence>
<proteinExistence type="predicted"/>
<gene>
    <name evidence="1" type="ORF">LPJ66_000194</name>
</gene>
<reference evidence="1" key="1">
    <citation type="submission" date="2022-07" db="EMBL/GenBank/DDBJ databases">
        <title>Phylogenomic reconstructions and comparative analyses of Kickxellomycotina fungi.</title>
        <authorList>
            <person name="Reynolds N.K."/>
            <person name="Stajich J.E."/>
            <person name="Barry K."/>
            <person name="Grigoriev I.V."/>
            <person name="Crous P."/>
            <person name="Smith M.E."/>
        </authorList>
    </citation>
    <scope>NUCLEOTIDE SEQUENCE</scope>
    <source>
        <strain evidence="1">Benny 63K</strain>
    </source>
</reference>
<name>A0ACC1IWR3_9FUNG</name>
<comment type="caution">
    <text evidence="1">The sequence shown here is derived from an EMBL/GenBank/DDBJ whole genome shotgun (WGS) entry which is preliminary data.</text>
</comment>
<dbReference type="EMBL" id="JANBPG010000004">
    <property type="protein sequence ID" value="KAJ1902199.1"/>
    <property type="molecule type" value="Genomic_DNA"/>
</dbReference>
<organism evidence="1 2">
    <name type="scientific">Kickxella alabastrina</name>
    <dbReference type="NCBI Taxonomy" id="61397"/>
    <lineage>
        <taxon>Eukaryota</taxon>
        <taxon>Fungi</taxon>
        <taxon>Fungi incertae sedis</taxon>
        <taxon>Zoopagomycota</taxon>
        <taxon>Kickxellomycotina</taxon>
        <taxon>Kickxellomycetes</taxon>
        <taxon>Kickxellales</taxon>
        <taxon>Kickxellaceae</taxon>
        <taxon>Kickxella</taxon>
    </lineage>
</organism>
<sequence length="553" mass="63171">MLFDTLPVIIRERVIQFVVEENSVCLETWKENMKLLAVSHEWREIAKRLVYKNAFITNNDSEEKESSNSDTKVSKLLTNIGLIQSTNNVHMVKHLDLYLQEHQLTTTSLQQLSQMFNFTSTKWENVKFFNVSMYLDYRSRSVNDDHEYVFAQCPELEKPMGRFANRIIQHMPGVTGLRLKSHESDRVAGVFCNKLANAYARQLAFLDCNTELTFTVGGAFSDKLEHLSIRPRMAAGSGRLLPRISPGALRYLMLGGLSADFSWNYFEDGWSRNGKGNGNVRFDNLTTLELNFETMMDDIEVAMSQMQHTSLHSDETQLNVSFPKLADIVINGNPIDSKIITSARMPSHIDTLTVMESLETLKVSSELQTCSIGRLTAILNLDYYTSESDFYHITNHLFGCSSNCQEVALELRNIPFDLDPKRLEWDKVTELTISNVIDYTVLTRVISSLPNLQDLVVSQLSSNEVADDMLSVNCVDNENELRIETECLRSVWFLNTADDSLNEACALCVHHLALQVPSLANIRTFYFGRDEMYDLVEEFQHDYPHLQMLNIID</sequence>
<evidence type="ECO:0000313" key="1">
    <source>
        <dbReference type="EMBL" id="KAJ1902199.1"/>
    </source>
</evidence>
<accession>A0ACC1IWR3</accession>